<keyword evidence="2" id="KW-0288">FMN</keyword>
<evidence type="ECO:0000256" key="3">
    <source>
        <dbReference type="ARBA" id="ARBA00023002"/>
    </source>
</evidence>
<evidence type="ECO:0000313" key="5">
    <source>
        <dbReference type="Proteomes" id="UP000630445"/>
    </source>
</evidence>
<protein>
    <recommendedName>
        <fullName evidence="6">Nitronate monooxygenase domain-containing protein</fullName>
    </recommendedName>
</protein>
<evidence type="ECO:0000313" key="4">
    <source>
        <dbReference type="EMBL" id="KAF7115469.1"/>
    </source>
</evidence>
<sequence>MPAAAETLQQFFPTTSQPLICNAPMAGATNARMAVAVAQAGGLGLIGGGADFTASSPELANLRQQLIYARQLFGIVDSNAPLPIGVGCLTIKSDAWKDDFVQLVSEYRPVAVWLFAYTHRSQHTELIRALRATVKDWGLKVIVQVGTVESAKEAVEDGADILSVQGSDAGGHQFKQGASLMALLPDVSDMLRREYPERNIPLLAAGGIMDGRGVAAALMLGASGIVMGTRFLCTTECPVSDQIKDTLIATQDGASSTLKSRVHDEIHGKSDFWPSQYSGRAIVTDVHRKWDAVLDKDKNPDIIRAPSSVIWA</sequence>
<dbReference type="Proteomes" id="UP000630445">
    <property type="component" value="Unassembled WGS sequence"/>
</dbReference>
<dbReference type="Gene3D" id="3.20.20.70">
    <property type="entry name" value="Aldolase class I"/>
    <property type="match status" value="1"/>
</dbReference>
<dbReference type="EMBL" id="JACBAD010002114">
    <property type="protein sequence ID" value="KAF7115469.1"/>
    <property type="molecule type" value="Genomic_DNA"/>
</dbReference>
<keyword evidence="1" id="KW-0285">Flavoprotein</keyword>
<keyword evidence="5" id="KW-1185">Reference proteome</keyword>
<dbReference type="PANTHER" id="PTHR32332">
    <property type="entry name" value="2-NITROPROPANE DIOXYGENASE"/>
    <property type="match status" value="1"/>
</dbReference>
<dbReference type="Pfam" id="PF03060">
    <property type="entry name" value="NMO"/>
    <property type="match status" value="1"/>
</dbReference>
<keyword evidence="3" id="KW-0560">Oxidoreductase</keyword>
<comment type="caution">
    <text evidence="4">The sequence shown here is derived from an EMBL/GenBank/DDBJ whole genome shotgun (WGS) entry which is preliminary data.</text>
</comment>
<evidence type="ECO:0000256" key="1">
    <source>
        <dbReference type="ARBA" id="ARBA00022630"/>
    </source>
</evidence>
<dbReference type="SUPFAM" id="SSF51412">
    <property type="entry name" value="Inosine monophosphate dehydrogenase (IMPDH)"/>
    <property type="match status" value="1"/>
</dbReference>
<evidence type="ECO:0008006" key="6">
    <source>
        <dbReference type="Google" id="ProtNLM"/>
    </source>
</evidence>
<organism evidence="4 5">
    <name type="scientific">Aspergillus hiratsukae</name>
    <dbReference type="NCBI Taxonomy" id="1194566"/>
    <lineage>
        <taxon>Eukaryota</taxon>
        <taxon>Fungi</taxon>
        <taxon>Dikarya</taxon>
        <taxon>Ascomycota</taxon>
        <taxon>Pezizomycotina</taxon>
        <taxon>Eurotiomycetes</taxon>
        <taxon>Eurotiomycetidae</taxon>
        <taxon>Eurotiales</taxon>
        <taxon>Aspergillaceae</taxon>
        <taxon>Aspergillus</taxon>
        <taxon>Aspergillus subgen. Fumigati</taxon>
    </lineage>
</organism>
<reference evidence="4" key="1">
    <citation type="submission" date="2020-06" db="EMBL/GenBank/DDBJ databases">
        <title>Draft genome sequences of strains closely related to Aspergillus parafelis and Aspergillus hiratsukae.</title>
        <authorList>
            <person name="Dos Santos R.A.C."/>
            <person name="Rivero-Menendez O."/>
            <person name="Steenwyk J.L."/>
            <person name="Mead M.E."/>
            <person name="Goldman G.H."/>
            <person name="Alastruey-Izquierdo A."/>
            <person name="Rokas A."/>
        </authorList>
    </citation>
    <scope>NUCLEOTIDE SEQUENCE</scope>
    <source>
        <strain evidence="4">CNM-CM5793</strain>
    </source>
</reference>
<dbReference type="AlphaFoldDB" id="A0A8H6P334"/>
<dbReference type="OrthoDB" id="2349068at2759"/>
<dbReference type="GO" id="GO:0018580">
    <property type="term" value="F:nitronate monooxygenase activity"/>
    <property type="evidence" value="ECO:0007669"/>
    <property type="project" value="InterPro"/>
</dbReference>
<name>A0A8H6P334_9EURO</name>
<dbReference type="InterPro" id="IPR004136">
    <property type="entry name" value="NMO"/>
</dbReference>
<proteinExistence type="predicted"/>
<evidence type="ECO:0000256" key="2">
    <source>
        <dbReference type="ARBA" id="ARBA00022643"/>
    </source>
</evidence>
<gene>
    <name evidence="4" type="ORF">CNMCM5793_002427</name>
</gene>
<dbReference type="CDD" id="cd04730">
    <property type="entry name" value="NPD_like"/>
    <property type="match status" value="1"/>
</dbReference>
<accession>A0A8H6P334</accession>
<dbReference type="PANTHER" id="PTHR32332:SF34">
    <property type="entry name" value="2-NITROPROPANE DIOXYGENASE FAMILY, PUTATIVE-RELATED"/>
    <property type="match status" value="1"/>
</dbReference>
<dbReference type="InterPro" id="IPR013785">
    <property type="entry name" value="Aldolase_TIM"/>
</dbReference>